<evidence type="ECO:0000313" key="1">
    <source>
        <dbReference type="EMBL" id="QDO99081.1"/>
    </source>
</evidence>
<dbReference type="KEGG" id="fer:FNB15_18195"/>
<proteinExistence type="predicted"/>
<protein>
    <submittedName>
        <fullName evidence="1">MBL fold metallo-hydrolase</fullName>
    </submittedName>
</protein>
<name>A0A516H5U4_9PROT</name>
<dbReference type="SUPFAM" id="SSF56281">
    <property type="entry name" value="Metallo-hydrolase/oxidoreductase"/>
    <property type="match status" value="1"/>
</dbReference>
<organism evidence="1 2">
    <name type="scientific">Ferrovibrio terrae</name>
    <dbReference type="NCBI Taxonomy" id="2594003"/>
    <lineage>
        <taxon>Bacteria</taxon>
        <taxon>Pseudomonadati</taxon>
        <taxon>Pseudomonadota</taxon>
        <taxon>Alphaproteobacteria</taxon>
        <taxon>Rhodospirillales</taxon>
        <taxon>Rhodospirillaceae</taxon>
        <taxon>Ferrovibrio</taxon>
    </lineage>
</organism>
<dbReference type="OrthoDB" id="7343000at2"/>
<dbReference type="AlphaFoldDB" id="A0A516H5U4"/>
<dbReference type="PANTHER" id="PTHR39189:SF1">
    <property type="entry name" value="UPF0173 METAL-DEPENDENT HYDROLASE YTKL"/>
    <property type="match status" value="1"/>
</dbReference>
<dbReference type="Proteomes" id="UP000317496">
    <property type="component" value="Chromosome"/>
</dbReference>
<dbReference type="InterPro" id="IPR036866">
    <property type="entry name" value="RibonucZ/Hydroxyglut_hydro"/>
</dbReference>
<evidence type="ECO:0000313" key="2">
    <source>
        <dbReference type="Proteomes" id="UP000317496"/>
    </source>
</evidence>
<sequence length="314" mass="34741">MPALIADADTPPIIPSVARQIAKPLRQSPRTNGSCHRNPEVIAMLRRSALLVAIFSVAISLAPERLLAACLGAVAQRERVMPSRVMPANFQPAAVPTSSVRVTFVGHATFLLETPQGVAAATDYNDYIRPSVRPDIVTMNYAHTTHYTDHPEPGIRHVLRGWSYQDKPARHNVQFKDMRVRNVPTNIRNYGNGTEFDGNSIFIFEVGDLCLAHLGHLHHKLTPGHLADIGRIDVLFVPVDGGFTLNIFDMQEVITQLAAPLVVPMHYFSESTLERFLARLRDSHEIKLNDGPSTLISRNTIPKKPSVMVLPGPH</sequence>
<dbReference type="GO" id="GO:0016787">
    <property type="term" value="F:hydrolase activity"/>
    <property type="evidence" value="ECO:0007669"/>
    <property type="project" value="UniProtKB-KW"/>
</dbReference>
<dbReference type="EMBL" id="CP041636">
    <property type="protein sequence ID" value="QDO99081.1"/>
    <property type="molecule type" value="Genomic_DNA"/>
</dbReference>
<dbReference type="Pfam" id="PF13483">
    <property type="entry name" value="Lactamase_B_3"/>
    <property type="match status" value="1"/>
</dbReference>
<reference evidence="1 2" key="1">
    <citation type="submission" date="2019-07" db="EMBL/GenBank/DDBJ databases">
        <title>Genome sequencing for Ferrovibrio sp. K5.</title>
        <authorList>
            <person name="Park S.-J."/>
        </authorList>
    </citation>
    <scope>NUCLEOTIDE SEQUENCE [LARGE SCALE GENOMIC DNA]</scope>
    <source>
        <strain evidence="1 2">K5</strain>
    </source>
</reference>
<keyword evidence="1" id="KW-0378">Hydrolase</keyword>
<accession>A0A516H5U4</accession>
<gene>
    <name evidence="1" type="ORF">FNB15_18195</name>
</gene>
<keyword evidence="2" id="KW-1185">Reference proteome</keyword>
<dbReference type="Gene3D" id="3.60.15.10">
    <property type="entry name" value="Ribonuclease Z/Hydroxyacylglutathione hydrolase-like"/>
    <property type="match status" value="1"/>
</dbReference>
<dbReference type="PANTHER" id="PTHR39189">
    <property type="entry name" value="UPF0173 METAL-DEPENDENT HYDROLASE YTKL"/>
    <property type="match status" value="1"/>
</dbReference>